<dbReference type="GO" id="GO:0016757">
    <property type="term" value="F:glycosyltransferase activity"/>
    <property type="evidence" value="ECO:0007669"/>
    <property type="project" value="UniProtKB-KW"/>
</dbReference>
<evidence type="ECO:0000256" key="1">
    <source>
        <dbReference type="ARBA" id="ARBA00004776"/>
    </source>
</evidence>
<proteinExistence type="inferred from homology"/>
<dbReference type="AlphaFoldDB" id="A0A078MT33"/>
<evidence type="ECO:0000259" key="5">
    <source>
        <dbReference type="Pfam" id="PF00535"/>
    </source>
</evidence>
<gene>
    <name evidence="6" type="primary">glfT1_1</name>
    <name evidence="6" type="ORF">BN1051_01922</name>
</gene>
<dbReference type="SUPFAM" id="SSF53448">
    <property type="entry name" value="Nucleotide-diphospho-sugar transferases"/>
    <property type="match status" value="1"/>
</dbReference>
<feature type="domain" description="Glycosyltransferase 2-like" evidence="5">
    <location>
        <begin position="10"/>
        <end position="169"/>
    </location>
</feature>
<dbReference type="Pfam" id="PF00535">
    <property type="entry name" value="Glycos_transf_2"/>
    <property type="match status" value="1"/>
</dbReference>
<accession>A0A078MT33</accession>
<keyword evidence="3" id="KW-0328">Glycosyltransferase</keyword>
<dbReference type="PANTHER" id="PTHR43179:SF12">
    <property type="entry name" value="GALACTOFURANOSYLTRANSFERASE GLFT2"/>
    <property type="match status" value="1"/>
</dbReference>
<name>A0A078MT33_9MICC</name>
<dbReference type="PANTHER" id="PTHR43179">
    <property type="entry name" value="RHAMNOSYLTRANSFERASE WBBL"/>
    <property type="match status" value="1"/>
</dbReference>
<comment type="similarity">
    <text evidence="2">Belongs to the glycosyltransferase 2 family.</text>
</comment>
<comment type="pathway">
    <text evidence="1">Cell wall biogenesis; cell wall polysaccharide biosynthesis.</text>
</comment>
<evidence type="ECO:0000256" key="2">
    <source>
        <dbReference type="ARBA" id="ARBA00006739"/>
    </source>
</evidence>
<organism evidence="6">
    <name type="scientific">Arthrobacter saudimassiliensis</name>
    <dbReference type="NCBI Taxonomy" id="1461584"/>
    <lineage>
        <taxon>Bacteria</taxon>
        <taxon>Bacillati</taxon>
        <taxon>Actinomycetota</taxon>
        <taxon>Actinomycetes</taxon>
        <taxon>Micrococcales</taxon>
        <taxon>Micrococcaceae</taxon>
        <taxon>Arthrobacter</taxon>
    </lineage>
</organism>
<dbReference type="InterPro" id="IPR001173">
    <property type="entry name" value="Glyco_trans_2-like"/>
</dbReference>
<dbReference type="EMBL" id="LN483071">
    <property type="protein sequence ID" value="CEA08567.1"/>
    <property type="molecule type" value="Genomic_DNA"/>
</dbReference>
<reference evidence="6" key="1">
    <citation type="submission" date="2014-07" db="EMBL/GenBank/DDBJ databases">
        <authorList>
            <person name="Urmite Genomes Urmite Genomes"/>
        </authorList>
    </citation>
    <scope>NUCLEOTIDE SEQUENCE</scope>
    <source>
        <strain evidence="6">11W110_air</strain>
    </source>
</reference>
<dbReference type="Gene3D" id="3.90.550.10">
    <property type="entry name" value="Spore Coat Polysaccharide Biosynthesis Protein SpsA, Chain A"/>
    <property type="match status" value="1"/>
</dbReference>
<evidence type="ECO:0000256" key="4">
    <source>
        <dbReference type="ARBA" id="ARBA00022679"/>
    </source>
</evidence>
<evidence type="ECO:0000313" key="6">
    <source>
        <dbReference type="EMBL" id="CEA08567.1"/>
    </source>
</evidence>
<keyword evidence="4 6" id="KW-0808">Transferase</keyword>
<dbReference type="PATRIC" id="fig|1461584.3.peg.1897"/>
<sequence length="299" mass="32932">MADSVAVAAVTFDRPDDVRTLLKALAAQTVPLQTVALVDSGSRDVADIAAEAGGLVSYVRSKTNLGGAGGFSLAILTALASGAEWIWIMDDDAHPEDPEVLGVLLAAARERNLDVVLPLVVAPGSPDTLSFHFRIDGRLTHDRAEVERQGFLPGVGHFFNGALIRREVFFKVGLPDLRLFIRGDETDFMLRLRRAGVPFGTVTTAALSHPAAWAEVQEVFGERWHVLVPETAFKQFYYYRNRGELTRRYRRVRSLVADVVGYPVYFARRRDLRGFAAWLKAYGAGLRGRKFGAPSELGF</sequence>
<dbReference type="InterPro" id="IPR029044">
    <property type="entry name" value="Nucleotide-diphossugar_trans"/>
</dbReference>
<evidence type="ECO:0000256" key="3">
    <source>
        <dbReference type="ARBA" id="ARBA00022676"/>
    </source>
</evidence>
<protein>
    <submittedName>
        <fullName evidence="6">Galactofuranosyl transferase GlfT1</fullName>
    </submittedName>
</protein>